<dbReference type="PANTHER" id="PTHR33993">
    <property type="entry name" value="GLYOXALASE-RELATED"/>
    <property type="match status" value="1"/>
</dbReference>
<feature type="domain" description="VOC" evidence="1">
    <location>
        <begin position="107"/>
        <end position="219"/>
    </location>
</feature>
<accession>A0ABP7B430</accession>
<dbReference type="PANTHER" id="PTHR33993:SF14">
    <property type="entry name" value="GB|AAF24581.1"/>
    <property type="match status" value="1"/>
</dbReference>
<reference evidence="3" key="1">
    <citation type="journal article" date="2019" name="Int. J. Syst. Evol. Microbiol.">
        <title>The Global Catalogue of Microorganisms (GCM) 10K type strain sequencing project: providing services to taxonomists for standard genome sequencing and annotation.</title>
        <authorList>
            <consortium name="The Broad Institute Genomics Platform"/>
            <consortium name="The Broad Institute Genome Sequencing Center for Infectious Disease"/>
            <person name="Wu L."/>
            <person name="Ma J."/>
        </authorList>
    </citation>
    <scope>NUCLEOTIDE SEQUENCE [LARGE SCALE GENOMIC DNA]</scope>
    <source>
        <strain evidence="3">JCM 17494</strain>
    </source>
</reference>
<dbReference type="InterPro" id="IPR052164">
    <property type="entry name" value="Anthracycline_SecMetBiosynth"/>
</dbReference>
<keyword evidence="3" id="KW-1185">Reference proteome</keyword>
<comment type="caution">
    <text evidence="2">The sequence shown here is derived from an EMBL/GenBank/DDBJ whole genome shotgun (WGS) entry which is preliminary data.</text>
</comment>
<dbReference type="Gene3D" id="3.10.180.10">
    <property type="entry name" value="2,3-Dihydroxybiphenyl 1,2-Dioxygenase, domain 1"/>
    <property type="match status" value="1"/>
</dbReference>
<evidence type="ECO:0000313" key="3">
    <source>
        <dbReference type="Proteomes" id="UP001500711"/>
    </source>
</evidence>
<sequence length="229" mass="24321">MVRAPDHRLDGMPVSSCGLRRLELSVAEPESSVDFFAGVLGWTVIAEPGGSFTGWVGDRLAAQVVAGEEGWRLFFGGDEPRALMANSSVDSGRVLHGPWAPPPRHGEPCWVELMTSAPDEDGAYWKRELGWDAAEGQPGLGLYTSARHGDPRPVAGTMNSCLGAESNWSVYFAVDDIQAACARVSELDGEVSFGPGPLPIGMIASIEGPHGGYCQLLEKPVAWGGNWSG</sequence>
<organism evidence="2 3">
    <name type="scientific">Lentzea roselyniae</name>
    <dbReference type="NCBI Taxonomy" id="531940"/>
    <lineage>
        <taxon>Bacteria</taxon>
        <taxon>Bacillati</taxon>
        <taxon>Actinomycetota</taxon>
        <taxon>Actinomycetes</taxon>
        <taxon>Pseudonocardiales</taxon>
        <taxon>Pseudonocardiaceae</taxon>
        <taxon>Lentzea</taxon>
    </lineage>
</organism>
<dbReference type="InterPro" id="IPR004360">
    <property type="entry name" value="Glyas_Fos-R_dOase_dom"/>
</dbReference>
<dbReference type="InterPro" id="IPR037523">
    <property type="entry name" value="VOC_core"/>
</dbReference>
<protein>
    <submittedName>
        <fullName evidence="2">VOC family protein</fullName>
    </submittedName>
</protein>
<name>A0ABP7B430_9PSEU</name>
<gene>
    <name evidence="2" type="ORF">GCM10022267_39000</name>
</gene>
<dbReference type="Proteomes" id="UP001500711">
    <property type="component" value="Unassembled WGS sequence"/>
</dbReference>
<proteinExistence type="predicted"/>
<dbReference type="EMBL" id="BAABBE010000010">
    <property type="protein sequence ID" value="GAA3648704.1"/>
    <property type="molecule type" value="Genomic_DNA"/>
</dbReference>
<dbReference type="SUPFAM" id="SSF54593">
    <property type="entry name" value="Glyoxalase/Bleomycin resistance protein/Dihydroxybiphenyl dioxygenase"/>
    <property type="match status" value="2"/>
</dbReference>
<evidence type="ECO:0000313" key="2">
    <source>
        <dbReference type="EMBL" id="GAA3648704.1"/>
    </source>
</evidence>
<dbReference type="InterPro" id="IPR029068">
    <property type="entry name" value="Glyas_Bleomycin-R_OHBP_Dase"/>
</dbReference>
<dbReference type="PROSITE" id="PS51819">
    <property type="entry name" value="VOC"/>
    <property type="match status" value="1"/>
</dbReference>
<evidence type="ECO:0000259" key="1">
    <source>
        <dbReference type="PROSITE" id="PS51819"/>
    </source>
</evidence>
<dbReference type="Pfam" id="PF00903">
    <property type="entry name" value="Glyoxalase"/>
    <property type="match status" value="1"/>
</dbReference>